<dbReference type="InterPro" id="IPR016161">
    <property type="entry name" value="Ald_DH/histidinol_DH"/>
</dbReference>
<accession>A0A6N6W449</accession>
<dbReference type="GO" id="GO:0004777">
    <property type="term" value="F:succinate-semialdehyde dehydrogenase (NAD+) activity"/>
    <property type="evidence" value="ECO:0007669"/>
    <property type="project" value="TreeGrafter"/>
</dbReference>
<dbReference type="AlphaFoldDB" id="A0A6N6W449"/>
<dbReference type="GO" id="GO:0009450">
    <property type="term" value="P:gamma-aminobutyric acid catabolic process"/>
    <property type="evidence" value="ECO:0007669"/>
    <property type="project" value="InterPro"/>
</dbReference>
<proteinExistence type="inferred from homology"/>
<keyword evidence="2 4" id="KW-0560">Oxidoreductase</keyword>
<dbReference type="RefSeq" id="WP_154566011.1">
    <property type="nucleotide sequence ID" value="NZ_VOSW01000090.1"/>
</dbReference>
<dbReference type="InterPro" id="IPR010102">
    <property type="entry name" value="Succ_semiAld_DH"/>
</dbReference>
<dbReference type="InterPro" id="IPR050740">
    <property type="entry name" value="Aldehyde_DH_Superfamily"/>
</dbReference>
<dbReference type="PROSITE" id="PS00687">
    <property type="entry name" value="ALDEHYDE_DEHYDR_GLU"/>
    <property type="match status" value="1"/>
</dbReference>
<evidence type="ECO:0000256" key="3">
    <source>
        <dbReference type="PROSITE-ProRule" id="PRU10007"/>
    </source>
</evidence>
<evidence type="ECO:0000259" key="5">
    <source>
        <dbReference type="Pfam" id="PF00171"/>
    </source>
</evidence>
<dbReference type="FunFam" id="3.40.605.10:FF:000005">
    <property type="entry name" value="Succinate-semialdehyde dehydrogenase I"/>
    <property type="match status" value="1"/>
</dbReference>
<dbReference type="PROSITE" id="PS00070">
    <property type="entry name" value="ALDEHYDE_DEHYDR_CYS"/>
    <property type="match status" value="1"/>
</dbReference>
<evidence type="ECO:0000256" key="1">
    <source>
        <dbReference type="ARBA" id="ARBA00009986"/>
    </source>
</evidence>
<dbReference type="Gene3D" id="3.40.309.10">
    <property type="entry name" value="Aldehyde Dehydrogenase, Chain A, domain 2"/>
    <property type="match status" value="1"/>
</dbReference>
<comment type="caution">
    <text evidence="6">The sequence shown here is derived from an EMBL/GenBank/DDBJ whole genome shotgun (WGS) entry which is preliminary data.</text>
</comment>
<evidence type="ECO:0000313" key="7">
    <source>
        <dbReference type="Proteomes" id="UP000463700"/>
    </source>
</evidence>
<sequence>MPTLVLKDPSLLKTKAYIAGEWQSDDGTTFEVKNPATGETIATVPRMGTPETRRAIDTANAAWPAWRATTAKQRATILRKWHDLMLENADDLAKILTTEQGKPLAEAKGEILYAASFLEWFAEEGKRVNGDTIPTPANDKRIIVTKEPIGVCAAITPWNFPAAMITRKVGPALAAGCPIIVKPAEATPLSALALAVLAERAGVPRGVFNVVTGEPKAIGAEMTGNPIVRKLSFTGSTPVGRLLMAQCAPTVKKVSLELGGNAPFIVFEDADLDAAVAGAIASKYRNSGQTCVCTNRFYVHDKVYDAFAEKLRVAVEQLKVGRGTEDGVTQGPLINEAAVLKVESHIEDALAKGARIVTGGKRHALGHGFFEPTVLADVTPAMKVARDETFGPLAPLFRFSSDEEVIRLANDTEFGLASYFYSRDIGRVWRVAEALEYGMVGINTGLISNEVAPFGGVKQSGLGREGSHYGIDDYVVIKYMCVGGI</sequence>
<evidence type="ECO:0000256" key="4">
    <source>
        <dbReference type="RuleBase" id="RU003345"/>
    </source>
</evidence>
<name>A0A6N6W449_9BURK</name>
<protein>
    <submittedName>
        <fullName evidence="6">Succinate-semialdehyde dehydrogenase</fullName>
        <ecNumber evidence="6">1.2.1.-</ecNumber>
    </submittedName>
</protein>
<feature type="active site" evidence="3">
    <location>
        <position position="257"/>
    </location>
</feature>
<reference evidence="6 7" key="1">
    <citation type="journal article" date="2020" name="Int. J. Syst. Evol. Microbiol.">
        <title>Paraburkholderia madseniana sp. nov., a phenolic acid-degrading bacterium isolated from acidic forest soil.</title>
        <authorList>
            <person name="Wilhelm R.C."/>
            <person name="Murphy S.J.L."/>
            <person name="Feriancek N.M."/>
            <person name="Karasz D.C."/>
            <person name="DeRito C.M."/>
            <person name="Newman J.D."/>
            <person name="Buckley D.H."/>
        </authorList>
    </citation>
    <scope>NUCLEOTIDE SEQUENCE [LARGE SCALE GENOMIC DNA]</scope>
    <source>
        <strain evidence="6 7">RP11</strain>
    </source>
</reference>
<dbReference type="OrthoDB" id="6187633at2"/>
<dbReference type="InterPro" id="IPR016163">
    <property type="entry name" value="Ald_DH_C"/>
</dbReference>
<dbReference type="Gene3D" id="3.40.605.10">
    <property type="entry name" value="Aldehyde Dehydrogenase, Chain A, domain 1"/>
    <property type="match status" value="1"/>
</dbReference>
<dbReference type="CDD" id="cd07103">
    <property type="entry name" value="ALDH_F5_SSADH_GabD"/>
    <property type="match status" value="1"/>
</dbReference>
<dbReference type="PANTHER" id="PTHR43353">
    <property type="entry name" value="SUCCINATE-SEMIALDEHYDE DEHYDROGENASE, MITOCHONDRIAL"/>
    <property type="match status" value="1"/>
</dbReference>
<feature type="domain" description="Aldehyde dehydrogenase" evidence="5">
    <location>
        <begin position="22"/>
        <end position="479"/>
    </location>
</feature>
<evidence type="ECO:0000313" key="6">
    <source>
        <dbReference type="EMBL" id="KAE8755375.1"/>
    </source>
</evidence>
<dbReference type="InterPro" id="IPR015590">
    <property type="entry name" value="Aldehyde_DH_dom"/>
</dbReference>
<evidence type="ECO:0000256" key="2">
    <source>
        <dbReference type="ARBA" id="ARBA00023002"/>
    </source>
</evidence>
<dbReference type="InterPro" id="IPR029510">
    <property type="entry name" value="Ald_DH_CS_GLU"/>
</dbReference>
<dbReference type="InterPro" id="IPR016160">
    <property type="entry name" value="Ald_DH_CS_CYS"/>
</dbReference>
<comment type="similarity">
    <text evidence="1 4">Belongs to the aldehyde dehydrogenase family.</text>
</comment>
<dbReference type="Pfam" id="PF00171">
    <property type="entry name" value="Aldedh"/>
    <property type="match status" value="1"/>
</dbReference>
<dbReference type="PANTHER" id="PTHR43353:SF5">
    <property type="entry name" value="SUCCINATE-SEMIALDEHYDE DEHYDROGENASE, MITOCHONDRIAL"/>
    <property type="match status" value="1"/>
</dbReference>
<organism evidence="6 7">
    <name type="scientific">Paraburkholderia madseniana</name>
    <dbReference type="NCBI Taxonomy" id="2599607"/>
    <lineage>
        <taxon>Bacteria</taxon>
        <taxon>Pseudomonadati</taxon>
        <taxon>Pseudomonadota</taxon>
        <taxon>Betaproteobacteria</taxon>
        <taxon>Burkholderiales</taxon>
        <taxon>Burkholderiaceae</taxon>
        <taxon>Paraburkholderia</taxon>
    </lineage>
</organism>
<dbReference type="GO" id="GO:0005829">
    <property type="term" value="C:cytosol"/>
    <property type="evidence" value="ECO:0007669"/>
    <property type="project" value="TreeGrafter"/>
</dbReference>
<dbReference type="NCBIfam" id="TIGR01780">
    <property type="entry name" value="SSADH"/>
    <property type="match status" value="1"/>
</dbReference>
<dbReference type="Proteomes" id="UP000463700">
    <property type="component" value="Unassembled WGS sequence"/>
</dbReference>
<dbReference type="FunFam" id="3.40.309.10:FF:000004">
    <property type="entry name" value="Succinate-semialdehyde dehydrogenase I"/>
    <property type="match status" value="1"/>
</dbReference>
<gene>
    <name evidence="6" type="ORF">FSO04_34485</name>
</gene>
<dbReference type="SUPFAM" id="SSF53720">
    <property type="entry name" value="ALDH-like"/>
    <property type="match status" value="1"/>
</dbReference>
<dbReference type="EMBL" id="VOSW01000090">
    <property type="protein sequence ID" value="KAE8755375.1"/>
    <property type="molecule type" value="Genomic_DNA"/>
</dbReference>
<dbReference type="EC" id="1.2.1.-" evidence="6"/>
<dbReference type="InterPro" id="IPR016162">
    <property type="entry name" value="Ald_DH_N"/>
</dbReference>